<evidence type="ECO:0000313" key="20">
    <source>
        <dbReference type="Proteomes" id="UP000186698"/>
    </source>
</evidence>
<comment type="subcellular location">
    <subcellularLocation>
        <location evidence="1">Cell membrane</location>
        <topology evidence="1">Single-pass type I membrane protein</topology>
    </subcellularLocation>
    <subcellularLocation>
        <location evidence="2">Secreted</location>
    </subcellularLocation>
</comment>
<dbReference type="CDD" id="cd05895">
    <property type="entry name" value="Ig_Pro_neuregulin-1"/>
    <property type="match status" value="1"/>
</dbReference>
<dbReference type="InterPro" id="IPR013783">
    <property type="entry name" value="Ig-like_fold"/>
</dbReference>
<dbReference type="InterPro" id="IPR057909">
    <property type="entry name" value="NRG2_N"/>
</dbReference>
<dbReference type="InterPro" id="IPR000742">
    <property type="entry name" value="EGF"/>
</dbReference>
<dbReference type="Proteomes" id="UP000186698">
    <property type="component" value="Chromosome 1L"/>
</dbReference>
<keyword evidence="6 15" id="KW-0245">EGF-like domain</keyword>
<evidence type="ECO:0000256" key="2">
    <source>
        <dbReference type="ARBA" id="ARBA00004613"/>
    </source>
</evidence>
<dbReference type="InterPro" id="IPR003598">
    <property type="entry name" value="Ig_sub2"/>
</dbReference>
<dbReference type="PRINTS" id="PR01089">
    <property type="entry name" value="NEUREGULIN"/>
</dbReference>
<dbReference type="InterPro" id="IPR013098">
    <property type="entry name" value="Ig_I-set"/>
</dbReference>
<dbReference type="PANTHER" id="PTHR11100">
    <property type="entry name" value="HEREGULIN-NEUREGULIN FAMILY MEMBER"/>
    <property type="match status" value="1"/>
</dbReference>
<dbReference type="SUPFAM" id="SSF48726">
    <property type="entry name" value="Immunoglobulin"/>
    <property type="match status" value="1"/>
</dbReference>
<dbReference type="InterPro" id="IPR018250">
    <property type="entry name" value="NRG1"/>
</dbReference>
<evidence type="ECO:0000259" key="18">
    <source>
        <dbReference type="PROSITE" id="PS50026"/>
    </source>
</evidence>
<dbReference type="GO" id="GO:0045499">
    <property type="term" value="F:chemorepellent activity"/>
    <property type="evidence" value="ECO:0007669"/>
    <property type="project" value="TreeGrafter"/>
</dbReference>
<dbReference type="InterPro" id="IPR002154">
    <property type="entry name" value="Neuregulin_C"/>
</dbReference>
<dbReference type="GO" id="GO:0005886">
    <property type="term" value="C:plasma membrane"/>
    <property type="evidence" value="ECO:0007669"/>
    <property type="project" value="UniProtKB-SubCell"/>
</dbReference>
<dbReference type="PROSITE" id="PS50026">
    <property type="entry name" value="EGF_3"/>
    <property type="match status" value="1"/>
</dbReference>
<dbReference type="GO" id="GO:0007399">
    <property type="term" value="P:nervous system development"/>
    <property type="evidence" value="ECO:0007669"/>
    <property type="project" value="InterPro"/>
</dbReference>
<feature type="region of interest" description="Disordered" evidence="16">
    <location>
        <begin position="599"/>
        <end position="666"/>
    </location>
</feature>
<dbReference type="GO" id="GO:0008083">
    <property type="term" value="F:growth factor activity"/>
    <property type="evidence" value="ECO:0007669"/>
    <property type="project" value="UniProtKB-KW"/>
</dbReference>
<proteinExistence type="inferred from homology"/>
<dbReference type="AlphaFoldDB" id="A0A8J1KJ81"/>
<reference evidence="21" key="1">
    <citation type="submission" date="2025-08" db="UniProtKB">
        <authorList>
            <consortium name="RefSeq"/>
        </authorList>
    </citation>
    <scope>IDENTIFICATION</scope>
    <source>
        <strain evidence="21">J_2021</strain>
        <tissue evidence="21">Erythrocytes</tissue>
    </source>
</reference>
<dbReference type="InterPro" id="IPR007110">
    <property type="entry name" value="Ig-like_dom"/>
</dbReference>
<evidence type="ECO:0000256" key="14">
    <source>
        <dbReference type="ARBA" id="ARBA00034341"/>
    </source>
</evidence>
<dbReference type="GO" id="GO:0005615">
    <property type="term" value="C:extracellular space"/>
    <property type="evidence" value="ECO:0007669"/>
    <property type="project" value="TreeGrafter"/>
</dbReference>
<gene>
    <name evidence="21" type="primary">LOC108712234</name>
</gene>
<dbReference type="SMART" id="SM00409">
    <property type="entry name" value="IG"/>
    <property type="match status" value="1"/>
</dbReference>
<feature type="compositionally biased region" description="Polar residues" evidence="16">
    <location>
        <begin position="625"/>
        <end position="655"/>
    </location>
</feature>
<evidence type="ECO:0000256" key="12">
    <source>
        <dbReference type="ARBA" id="ARBA00023180"/>
    </source>
</evidence>
<keyword evidence="4" id="KW-1003">Cell membrane</keyword>
<dbReference type="SMART" id="SM00408">
    <property type="entry name" value="IGc2"/>
    <property type="match status" value="1"/>
</dbReference>
<keyword evidence="11 15" id="KW-1015">Disulfide bond</keyword>
<evidence type="ECO:0000256" key="11">
    <source>
        <dbReference type="ARBA" id="ARBA00023157"/>
    </source>
</evidence>
<keyword evidence="5" id="KW-0964">Secreted</keyword>
<feature type="compositionally biased region" description="Basic and acidic residues" evidence="16">
    <location>
        <begin position="386"/>
        <end position="398"/>
    </location>
</feature>
<dbReference type="Pfam" id="PF02158">
    <property type="entry name" value="Neuregulin"/>
    <property type="match status" value="1"/>
</dbReference>
<evidence type="ECO:0000256" key="10">
    <source>
        <dbReference type="ARBA" id="ARBA00023136"/>
    </source>
</evidence>
<keyword evidence="12" id="KW-0325">Glycoprotein</keyword>
<sequence>MRLQYTSSSSSTSLAVGLSPCLLPGPGSALAGGGCSYCWGCCYGALLFFLWTSAAVTASSSSSSSSTAGGAGATAAVTGAPGSAGGASGAAAAAASHSAAPPLPAAVVAGGALVAAFAAGAGGWVLPSGAGASDCYASPSVGSVQELAQRSRVVIEGKVQQQQGAEGRRKKVVQELNESVTSDRGRGQVAKEQVNGETDKELPSSVVRTESREEQVPATSWITPFPASVTTIIATVPTGVTSDFVTIPSPTKSAASSGPESYLVKVHQVWAVKTGGLAKDSLITVLGNFSSSCLRLKEDSRYIFFMDPTNSSSVFRATFPPLETGRNLKKDVGRVLCRGCASPPKLKEMKTQSVQEGKKLVLKCQAVSEQPSLKFRWFKGEKEIGAKNKPESKPEHIKIRGKKKSSELQINKASSADNGEYKCTVSNQLGNDSVTVNVTIVPSDTTAGPGHLIKCSDKEKTYCVNGGECYVLNGITSSNQFMCKCPNEFTGDRCQNYVMASFYKAEELYQKRVLTITGICIALLVVGIMCVVAYCKTKKQRKKLHDRLRQSLRSERNNMVNMANGPHHPNPPPENVQLVNQYVSKNVISSEHVIERETETSFSTSHYTSTTHHSTTVTQTPSHSWSNGQSESMISESHSVIVTSSVENSRHTSPTGPRGRLNGIGGPRDCSYLRHARDTPDSYRDSPHSERYVSAMTTPARMSPVEFQTPISPKSPCLEMSPPESSLAVSVPSVAVSPFIEEERPLLLVSPPRLREKRYDLYYHHHHYNQQYNSYHHNPGHDSSSLPPSPLRIVEDEEYETTQEYEPSLEPAKKLVNSRRAKRTKPNGHISNRLELDSDTSSESSTSESETEDERIGEETPFLSIQNPLAASLESASLYRHADSRTNPTSRFSTQEELQARLSSVIANQDPIAV</sequence>
<feature type="compositionally biased region" description="Basic residues" evidence="16">
    <location>
        <begin position="816"/>
        <end position="826"/>
    </location>
</feature>
<dbReference type="Gene3D" id="2.10.25.10">
    <property type="entry name" value="Laminin"/>
    <property type="match status" value="1"/>
</dbReference>
<comment type="similarity">
    <text evidence="3">Belongs to the neuregulin family.</text>
</comment>
<dbReference type="InterPro" id="IPR040180">
    <property type="entry name" value="Neuregulin"/>
</dbReference>
<evidence type="ECO:0000256" key="15">
    <source>
        <dbReference type="PROSITE-ProRule" id="PRU00076"/>
    </source>
</evidence>
<dbReference type="PROSITE" id="PS51257">
    <property type="entry name" value="PROKAR_LIPOPROTEIN"/>
    <property type="match status" value="1"/>
</dbReference>
<evidence type="ECO:0000313" key="21">
    <source>
        <dbReference type="RefSeq" id="XP_041417371.1"/>
    </source>
</evidence>
<keyword evidence="13" id="KW-0393">Immunoglobulin domain</keyword>
<dbReference type="GO" id="GO:0003007">
    <property type="term" value="P:heart morphogenesis"/>
    <property type="evidence" value="ECO:0007669"/>
    <property type="project" value="UniProtKB-ARBA"/>
</dbReference>
<dbReference type="Pfam" id="PF25518">
    <property type="entry name" value="NRG2_N"/>
    <property type="match status" value="1"/>
</dbReference>
<dbReference type="Pfam" id="PF07679">
    <property type="entry name" value="I-set"/>
    <property type="match status" value="1"/>
</dbReference>
<evidence type="ECO:0000256" key="3">
    <source>
        <dbReference type="ARBA" id="ARBA00008216"/>
    </source>
</evidence>
<feature type="region of interest" description="Disordered" evidence="16">
    <location>
        <begin position="386"/>
        <end position="405"/>
    </location>
</feature>
<keyword evidence="20" id="KW-1185">Reference proteome</keyword>
<dbReference type="InterPro" id="IPR036179">
    <property type="entry name" value="Ig-like_dom_sf"/>
</dbReference>
<dbReference type="RefSeq" id="XP_041417371.1">
    <property type="nucleotide sequence ID" value="XM_041561437.1"/>
</dbReference>
<accession>A0A8J1KJ81</accession>
<keyword evidence="7 17" id="KW-0812">Transmembrane</keyword>
<evidence type="ECO:0000256" key="1">
    <source>
        <dbReference type="ARBA" id="ARBA00004251"/>
    </source>
</evidence>
<dbReference type="SMART" id="SM00181">
    <property type="entry name" value="EGF"/>
    <property type="match status" value="1"/>
</dbReference>
<keyword evidence="9" id="KW-0339">Growth factor</keyword>
<evidence type="ECO:0000256" key="7">
    <source>
        <dbReference type="ARBA" id="ARBA00022692"/>
    </source>
</evidence>
<dbReference type="GO" id="GO:0055013">
    <property type="term" value="P:cardiac muscle cell development"/>
    <property type="evidence" value="ECO:0007669"/>
    <property type="project" value="UniProtKB-ARBA"/>
</dbReference>
<evidence type="ECO:0000256" key="5">
    <source>
        <dbReference type="ARBA" id="ARBA00022525"/>
    </source>
</evidence>
<comment type="caution">
    <text evidence="15">Lacks conserved residue(s) required for the propagation of feature annotation.</text>
</comment>
<dbReference type="PROSITE" id="PS00022">
    <property type="entry name" value="EGF_1"/>
    <property type="match status" value="1"/>
</dbReference>
<keyword evidence="8 17" id="KW-1133">Transmembrane helix</keyword>
<dbReference type="PANTHER" id="PTHR11100:SF7">
    <property type="entry name" value="PRO-NEUREGULIN-1, MEMBRANE-BOUND ISOFORM"/>
    <property type="match status" value="1"/>
</dbReference>
<feature type="disulfide bond" evidence="15">
    <location>
        <begin position="485"/>
        <end position="494"/>
    </location>
</feature>
<feature type="domain" description="EGF-like" evidence="18">
    <location>
        <begin position="451"/>
        <end position="495"/>
    </location>
</feature>
<name>A0A8J1KJ81_XENLA</name>
<dbReference type="SUPFAM" id="SSF57196">
    <property type="entry name" value="EGF/Laminin"/>
    <property type="match status" value="1"/>
</dbReference>
<dbReference type="FunFam" id="2.60.40.10:FF:000107">
    <property type="entry name" value="Myosin, light chain kinase a"/>
    <property type="match status" value="1"/>
</dbReference>
<evidence type="ECO:0000256" key="16">
    <source>
        <dbReference type="SAM" id="MobiDB-lite"/>
    </source>
</evidence>
<organism evidence="20 21">
    <name type="scientific">Xenopus laevis</name>
    <name type="common">African clawed frog</name>
    <dbReference type="NCBI Taxonomy" id="8355"/>
    <lineage>
        <taxon>Eukaryota</taxon>
        <taxon>Metazoa</taxon>
        <taxon>Chordata</taxon>
        <taxon>Craniata</taxon>
        <taxon>Vertebrata</taxon>
        <taxon>Euteleostomi</taxon>
        <taxon>Amphibia</taxon>
        <taxon>Batrachia</taxon>
        <taxon>Anura</taxon>
        <taxon>Pipoidea</taxon>
        <taxon>Pipidae</taxon>
        <taxon>Xenopodinae</taxon>
        <taxon>Xenopus</taxon>
        <taxon>Xenopus</taxon>
    </lineage>
</organism>
<dbReference type="PROSITE" id="PS50835">
    <property type="entry name" value="IG_LIKE"/>
    <property type="match status" value="1"/>
</dbReference>
<dbReference type="GO" id="GO:0030296">
    <property type="term" value="F:protein tyrosine kinase activator activity"/>
    <property type="evidence" value="ECO:0007669"/>
    <property type="project" value="TreeGrafter"/>
</dbReference>
<protein>
    <recommendedName>
        <fullName evidence="14">Pro-neuregulin-1, membrane-bound isoform</fullName>
    </recommendedName>
</protein>
<evidence type="ECO:0000256" key="4">
    <source>
        <dbReference type="ARBA" id="ARBA00022475"/>
    </source>
</evidence>
<keyword evidence="10 17" id="KW-0472">Membrane</keyword>
<evidence type="ECO:0000256" key="8">
    <source>
        <dbReference type="ARBA" id="ARBA00022989"/>
    </source>
</evidence>
<evidence type="ECO:0000259" key="19">
    <source>
        <dbReference type="PROSITE" id="PS50835"/>
    </source>
</evidence>
<evidence type="ECO:0000256" key="6">
    <source>
        <dbReference type="ARBA" id="ARBA00022536"/>
    </source>
</evidence>
<dbReference type="GO" id="GO:0035556">
    <property type="term" value="P:intracellular signal transduction"/>
    <property type="evidence" value="ECO:0007669"/>
    <property type="project" value="TreeGrafter"/>
</dbReference>
<feature type="compositionally biased region" description="Low complexity" evidence="16">
    <location>
        <begin position="839"/>
        <end position="848"/>
    </location>
</feature>
<evidence type="ECO:0000256" key="9">
    <source>
        <dbReference type="ARBA" id="ARBA00023030"/>
    </source>
</evidence>
<feature type="region of interest" description="Disordered" evidence="16">
    <location>
        <begin position="159"/>
        <end position="213"/>
    </location>
</feature>
<dbReference type="Gene3D" id="2.60.40.10">
    <property type="entry name" value="Immunoglobulins"/>
    <property type="match status" value="1"/>
</dbReference>
<dbReference type="FunFam" id="2.10.25.10:FF:000073">
    <property type="entry name" value="Pro-neuregulin-1, membrane-bound isoform A"/>
    <property type="match status" value="1"/>
</dbReference>
<evidence type="ECO:0000256" key="13">
    <source>
        <dbReference type="ARBA" id="ARBA00023319"/>
    </source>
</evidence>
<evidence type="ECO:0000256" key="17">
    <source>
        <dbReference type="SAM" id="Phobius"/>
    </source>
</evidence>
<dbReference type="InterPro" id="IPR003599">
    <property type="entry name" value="Ig_sub"/>
</dbReference>
<feature type="domain" description="Ig-like" evidence="19">
    <location>
        <begin position="344"/>
        <end position="439"/>
    </location>
</feature>
<dbReference type="GeneID" id="108712234"/>
<feature type="compositionally biased region" description="Low complexity" evidence="16">
    <location>
        <begin position="600"/>
        <end position="624"/>
    </location>
</feature>
<feature type="transmembrane region" description="Helical" evidence="17">
    <location>
        <begin position="513"/>
        <end position="535"/>
    </location>
</feature>
<feature type="region of interest" description="Disordered" evidence="16">
    <location>
        <begin position="798"/>
        <end position="865"/>
    </location>
</feature>